<dbReference type="Proteomes" id="UP000646911">
    <property type="component" value="Unassembled WGS sequence"/>
</dbReference>
<accession>A0ABR6Z7W3</accession>
<dbReference type="EMBL" id="JACOFX010000003">
    <property type="protein sequence ID" value="MBC3907849.1"/>
    <property type="molecule type" value="Genomic_DNA"/>
</dbReference>
<evidence type="ECO:0000313" key="3">
    <source>
        <dbReference type="Proteomes" id="UP000646911"/>
    </source>
</evidence>
<dbReference type="Pfam" id="PF16804">
    <property type="entry name" value="DUF5071"/>
    <property type="match status" value="1"/>
</dbReference>
<name>A0ABR6Z7W3_9BURK</name>
<evidence type="ECO:0000259" key="1">
    <source>
        <dbReference type="Pfam" id="PF16804"/>
    </source>
</evidence>
<sequence>MTTENLCPRNRHDHERLQAVIVAGPVAAEPVLEGLFIWLQDMNYPIAIPVADFLITVGDPLIPHLKKILCSNDYIWIGGVLDYVVARLATEQIHILKPELDQLVKVPGIAIDVISIGTSAGIWDQKTLSLILNTIIQTCEDRLPELNELKAKTPPDWMLDRSIAGTEENLHGLKAMRTKFFPESEHSND</sequence>
<keyword evidence="3" id="KW-1185">Reference proteome</keyword>
<dbReference type="InterPro" id="IPR038692">
    <property type="entry name" value="Cthe_2751_sf"/>
</dbReference>
<evidence type="ECO:0000313" key="2">
    <source>
        <dbReference type="EMBL" id="MBC3907849.1"/>
    </source>
</evidence>
<proteinExistence type="predicted"/>
<protein>
    <submittedName>
        <fullName evidence="2">DUF5071 domain-containing protein</fullName>
    </submittedName>
</protein>
<gene>
    <name evidence="2" type="ORF">H8L47_09730</name>
</gene>
<feature type="domain" description="DUF5071" evidence="1">
    <location>
        <begin position="7"/>
        <end position="107"/>
    </location>
</feature>
<dbReference type="RefSeq" id="WP_186953390.1">
    <property type="nucleotide sequence ID" value="NZ_JACOFX010000003.1"/>
</dbReference>
<comment type="caution">
    <text evidence="2">The sequence shown here is derived from an EMBL/GenBank/DDBJ whole genome shotgun (WGS) entry which is preliminary data.</text>
</comment>
<dbReference type="Gene3D" id="1.25.40.750">
    <property type="entry name" value="Domain of unknown function DUF5071"/>
    <property type="match status" value="1"/>
</dbReference>
<reference evidence="2 3" key="1">
    <citation type="submission" date="2020-08" db="EMBL/GenBank/DDBJ databases">
        <title>Novel species isolated from subtropical streams in China.</title>
        <authorList>
            <person name="Lu H."/>
        </authorList>
    </citation>
    <scope>NUCLEOTIDE SEQUENCE [LARGE SCALE GENOMIC DNA]</scope>
    <source>
        <strain evidence="2 3">NL8W</strain>
    </source>
</reference>
<organism evidence="2 3">
    <name type="scientific">Undibacterium umbellatum</name>
    <dbReference type="NCBI Taxonomy" id="2762300"/>
    <lineage>
        <taxon>Bacteria</taxon>
        <taxon>Pseudomonadati</taxon>
        <taxon>Pseudomonadota</taxon>
        <taxon>Betaproteobacteria</taxon>
        <taxon>Burkholderiales</taxon>
        <taxon>Oxalobacteraceae</taxon>
        <taxon>Undibacterium</taxon>
    </lineage>
</organism>
<dbReference type="InterPro" id="IPR031837">
    <property type="entry name" value="DUF5071"/>
</dbReference>